<proteinExistence type="predicted"/>
<keyword evidence="1" id="KW-0732">Signal</keyword>
<gene>
    <name evidence="2" type="ORF">SAMN05444277_11362</name>
</gene>
<evidence type="ECO:0000313" key="3">
    <source>
        <dbReference type="Proteomes" id="UP000199031"/>
    </source>
</evidence>
<sequence>MRLIIVLAAIVVSTTIKAQSPAFGYNNFMQRPLFNRTLNFSDSSINQKKWFFTKYSGVSTSFSFFKGGNATVVAVPVGIQLNRRLNDNLFAFAGVNAAPAYINFHQAFFNNNVKGIQNKYSFDQHNLGLYSRAEVGLMYVNDAKTFSISGSFGVETNNYPYPYYQSNNTRPQGQAVYPKR</sequence>
<dbReference type="EMBL" id="FOXQ01000013">
    <property type="protein sequence ID" value="SFQ45768.1"/>
    <property type="molecule type" value="Genomic_DNA"/>
</dbReference>
<feature type="chain" id="PRO_5011590187" evidence="1">
    <location>
        <begin position="19"/>
        <end position="180"/>
    </location>
</feature>
<name>A0A1I5YND7_9BACT</name>
<accession>A0A1I5YND7</accession>
<dbReference type="OrthoDB" id="680646at2"/>
<keyword evidence="3" id="KW-1185">Reference proteome</keyword>
<evidence type="ECO:0000256" key="1">
    <source>
        <dbReference type="SAM" id="SignalP"/>
    </source>
</evidence>
<dbReference type="RefSeq" id="WP_090661805.1">
    <property type="nucleotide sequence ID" value="NZ_FOXQ01000013.1"/>
</dbReference>
<feature type="signal peptide" evidence="1">
    <location>
        <begin position="1"/>
        <end position="18"/>
    </location>
</feature>
<evidence type="ECO:0000313" key="2">
    <source>
        <dbReference type="EMBL" id="SFQ45768.1"/>
    </source>
</evidence>
<protein>
    <submittedName>
        <fullName evidence="2">Uncharacterized protein</fullName>
    </submittedName>
</protein>
<dbReference type="AlphaFoldDB" id="A0A1I5YND7"/>
<dbReference type="Proteomes" id="UP000199031">
    <property type="component" value="Unassembled WGS sequence"/>
</dbReference>
<organism evidence="2 3">
    <name type="scientific">Parafilimonas terrae</name>
    <dbReference type="NCBI Taxonomy" id="1465490"/>
    <lineage>
        <taxon>Bacteria</taxon>
        <taxon>Pseudomonadati</taxon>
        <taxon>Bacteroidota</taxon>
        <taxon>Chitinophagia</taxon>
        <taxon>Chitinophagales</taxon>
        <taxon>Chitinophagaceae</taxon>
        <taxon>Parafilimonas</taxon>
    </lineage>
</organism>
<reference evidence="2 3" key="1">
    <citation type="submission" date="2016-10" db="EMBL/GenBank/DDBJ databases">
        <authorList>
            <person name="de Groot N.N."/>
        </authorList>
    </citation>
    <scope>NUCLEOTIDE SEQUENCE [LARGE SCALE GENOMIC DNA]</scope>
    <source>
        <strain evidence="2 3">DSM 28286</strain>
    </source>
</reference>